<feature type="domain" description="ABC transmembrane type-1" evidence="6">
    <location>
        <begin position="98"/>
        <end position="386"/>
    </location>
</feature>
<evidence type="ECO:0000256" key="5">
    <source>
        <dbReference type="RuleBase" id="RU363032"/>
    </source>
</evidence>
<protein>
    <submittedName>
        <fullName evidence="7">ABC transporter permease subunit</fullName>
    </submittedName>
</protein>
<dbReference type="Pfam" id="PF00528">
    <property type="entry name" value="BPD_transp_1"/>
    <property type="match status" value="1"/>
</dbReference>
<dbReference type="SUPFAM" id="SSF161098">
    <property type="entry name" value="MetI-like"/>
    <property type="match status" value="2"/>
</dbReference>
<evidence type="ECO:0000259" key="6">
    <source>
        <dbReference type="PROSITE" id="PS50928"/>
    </source>
</evidence>
<dbReference type="InterPro" id="IPR000515">
    <property type="entry name" value="MetI-like"/>
</dbReference>
<keyword evidence="2 5" id="KW-0812">Transmembrane</keyword>
<evidence type="ECO:0000313" key="8">
    <source>
        <dbReference type="Proteomes" id="UP000448235"/>
    </source>
</evidence>
<keyword evidence="5" id="KW-0813">Transport</keyword>
<evidence type="ECO:0000313" key="7">
    <source>
        <dbReference type="EMBL" id="NAW13468.1"/>
    </source>
</evidence>
<keyword evidence="8" id="KW-1185">Reference proteome</keyword>
<accession>A0A7X4W1V5</accession>
<reference evidence="7 8" key="1">
    <citation type="submission" date="2019-12" db="EMBL/GenBank/DDBJ databases">
        <title>Draft genome sequencing of Halomonas icarensis D1-1.</title>
        <authorList>
            <person name="Pandiyan K."/>
            <person name="Kushwaha P."/>
            <person name="Gowdham M."/>
            <person name="Chakdar H."/>
            <person name="Singh A."/>
            <person name="Kumar M."/>
            <person name="Saxena A.K."/>
        </authorList>
    </citation>
    <scope>NUCLEOTIDE SEQUENCE [LARGE SCALE GENOMIC DNA]</scope>
    <source>
        <strain evidence="7 8">D1-1</strain>
    </source>
</reference>
<evidence type="ECO:0000256" key="1">
    <source>
        <dbReference type="ARBA" id="ARBA00004651"/>
    </source>
</evidence>
<keyword evidence="3 5" id="KW-1133">Transmembrane helix</keyword>
<feature type="transmembrane region" description="Helical" evidence="5">
    <location>
        <begin position="104"/>
        <end position="127"/>
    </location>
</feature>
<dbReference type="PANTHER" id="PTHR42727:SF1">
    <property type="entry name" value="PHOSPHATE TRANSPORT SYSTEM PERMEASE"/>
    <property type="match status" value="1"/>
</dbReference>
<dbReference type="PANTHER" id="PTHR42727">
    <property type="entry name" value="PHOSPHATE TRANSPORT SYSTEM PERMEASE PROTEIN"/>
    <property type="match status" value="1"/>
</dbReference>
<name>A0A7X4W1V5_9GAMM</name>
<evidence type="ECO:0000256" key="4">
    <source>
        <dbReference type="ARBA" id="ARBA00023136"/>
    </source>
</evidence>
<dbReference type="AlphaFoldDB" id="A0A7X4W1V5"/>
<feature type="transmembrane region" description="Helical" evidence="5">
    <location>
        <begin position="202"/>
        <end position="221"/>
    </location>
</feature>
<organism evidence="7 8">
    <name type="scientific">Halomonas icarae</name>
    <dbReference type="NCBI Taxonomy" id="2691040"/>
    <lineage>
        <taxon>Bacteria</taxon>
        <taxon>Pseudomonadati</taxon>
        <taxon>Pseudomonadota</taxon>
        <taxon>Gammaproteobacteria</taxon>
        <taxon>Oceanospirillales</taxon>
        <taxon>Halomonadaceae</taxon>
        <taxon>Halomonas</taxon>
    </lineage>
</organism>
<keyword evidence="4 5" id="KW-0472">Membrane</keyword>
<feature type="transmembrane region" description="Helical" evidence="5">
    <location>
        <begin position="168"/>
        <end position="190"/>
    </location>
</feature>
<feature type="transmembrane region" description="Helical" evidence="5">
    <location>
        <begin position="21"/>
        <end position="46"/>
    </location>
</feature>
<proteinExistence type="inferred from homology"/>
<dbReference type="InterPro" id="IPR035906">
    <property type="entry name" value="MetI-like_sf"/>
</dbReference>
<dbReference type="Proteomes" id="UP000448235">
    <property type="component" value="Unassembled WGS sequence"/>
</dbReference>
<dbReference type="PROSITE" id="PS50928">
    <property type="entry name" value="ABC_TM1"/>
    <property type="match status" value="1"/>
</dbReference>
<evidence type="ECO:0000256" key="3">
    <source>
        <dbReference type="ARBA" id="ARBA00022989"/>
    </source>
</evidence>
<dbReference type="GO" id="GO:0005886">
    <property type="term" value="C:plasma membrane"/>
    <property type="evidence" value="ECO:0007669"/>
    <property type="project" value="UniProtKB-SubCell"/>
</dbReference>
<sequence length="404" mass="43377">MIDPRPHPSLHLRRRRLRDRLATLLITAGGIGVLVSVLAIGVFLALEVIPLFLGADALDTDELWRPQPVEGAVEPRHRWRPEPLGEASPAHYGMLPLAWGTLKAALWALLFAVPLALGAAVHSALYMPRRLRARLKPTLELMEAMPGVVVGFVAGLLLAPWVERHLTATLLLVMTLPLGVLLAGGVRGLLPAPLGRRLTLGWAGVWLMPWLLMVGAITLWLAPWLEAALLGGDLRGWLAATLGLDYAARNAMIVGVAMGFAVIPGIYALAEDALNGVPDSLAEGAQALGATRWQTLWRVVLPAASPGILSAVMIGAGRAVGETMIVLMASGNTALMTMNPLEGLRSLSATIAIELSEAAVGGTHYRLLFLAALVLFLFTFLVNTLAEVMRTRLRRRYQRREGGA</sequence>
<feature type="transmembrane region" description="Helical" evidence="5">
    <location>
        <begin position="139"/>
        <end position="162"/>
    </location>
</feature>
<dbReference type="RefSeq" id="WP_161423667.1">
    <property type="nucleotide sequence ID" value="NZ_JARWMY010000009.1"/>
</dbReference>
<gene>
    <name evidence="7" type="ORF">GRB80_11480</name>
</gene>
<feature type="transmembrane region" description="Helical" evidence="5">
    <location>
        <begin position="251"/>
        <end position="270"/>
    </location>
</feature>
<comment type="similarity">
    <text evidence="5">Belongs to the binding-protein-dependent transport system permease family.</text>
</comment>
<feature type="transmembrane region" description="Helical" evidence="5">
    <location>
        <begin position="365"/>
        <end position="386"/>
    </location>
</feature>
<evidence type="ECO:0000256" key="2">
    <source>
        <dbReference type="ARBA" id="ARBA00022692"/>
    </source>
</evidence>
<comment type="subcellular location">
    <subcellularLocation>
        <location evidence="1 5">Cell membrane</location>
        <topology evidence="1 5">Multi-pass membrane protein</topology>
    </subcellularLocation>
</comment>
<dbReference type="Gene3D" id="1.10.3720.10">
    <property type="entry name" value="MetI-like"/>
    <property type="match status" value="1"/>
</dbReference>
<dbReference type="EMBL" id="WUTS01000001">
    <property type="protein sequence ID" value="NAW13468.1"/>
    <property type="molecule type" value="Genomic_DNA"/>
</dbReference>
<dbReference type="GO" id="GO:0055085">
    <property type="term" value="P:transmembrane transport"/>
    <property type="evidence" value="ECO:0007669"/>
    <property type="project" value="InterPro"/>
</dbReference>
<dbReference type="CDD" id="cd06261">
    <property type="entry name" value="TM_PBP2"/>
    <property type="match status" value="1"/>
</dbReference>
<comment type="caution">
    <text evidence="7">The sequence shown here is derived from an EMBL/GenBank/DDBJ whole genome shotgun (WGS) entry which is preliminary data.</text>
</comment>